<accession>A0ABW0SXE0</accession>
<name>A0ABW0SXE0_9GAMM</name>
<evidence type="ECO:0000256" key="1">
    <source>
        <dbReference type="SAM" id="SignalP"/>
    </source>
</evidence>
<proteinExistence type="predicted"/>
<feature type="signal peptide" evidence="1">
    <location>
        <begin position="1"/>
        <end position="23"/>
    </location>
</feature>
<comment type="caution">
    <text evidence="2">The sequence shown here is derived from an EMBL/GenBank/DDBJ whole genome shotgun (WGS) entry which is preliminary data.</text>
</comment>
<evidence type="ECO:0000313" key="3">
    <source>
        <dbReference type="Proteomes" id="UP001596111"/>
    </source>
</evidence>
<organism evidence="2 3">
    <name type="scientific">Rhodanobacter terrae</name>
    <dbReference type="NCBI Taxonomy" id="418647"/>
    <lineage>
        <taxon>Bacteria</taxon>
        <taxon>Pseudomonadati</taxon>
        <taxon>Pseudomonadota</taxon>
        <taxon>Gammaproteobacteria</taxon>
        <taxon>Lysobacterales</taxon>
        <taxon>Rhodanobacteraceae</taxon>
        <taxon>Rhodanobacter</taxon>
    </lineage>
</organism>
<keyword evidence="3" id="KW-1185">Reference proteome</keyword>
<dbReference type="PANTHER" id="PTHR38589:SF1">
    <property type="entry name" value="BLR0621 PROTEIN"/>
    <property type="match status" value="1"/>
</dbReference>
<dbReference type="EMBL" id="JBHSNG010000010">
    <property type="protein sequence ID" value="MFC5581687.1"/>
    <property type="molecule type" value="Genomic_DNA"/>
</dbReference>
<gene>
    <name evidence="2" type="ORF">ACFPPB_11250</name>
</gene>
<keyword evidence="1" id="KW-0732">Signal</keyword>
<feature type="chain" id="PRO_5045889159" evidence="1">
    <location>
        <begin position="24"/>
        <end position="259"/>
    </location>
</feature>
<dbReference type="Proteomes" id="UP001596111">
    <property type="component" value="Unassembled WGS sequence"/>
</dbReference>
<evidence type="ECO:0000313" key="2">
    <source>
        <dbReference type="EMBL" id="MFC5581687.1"/>
    </source>
</evidence>
<protein>
    <submittedName>
        <fullName evidence="2">L,D-transpeptidase</fullName>
    </submittedName>
</protein>
<reference evidence="3" key="1">
    <citation type="journal article" date="2019" name="Int. J. Syst. Evol. Microbiol.">
        <title>The Global Catalogue of Microorganisms (GCM) 10K type strain sequencing project: providing services to taxonomists for standard genome sequencing and annotation.</title>
        <authorList>
            <consortium name="The Broad Institute Genomics Platform"/>
            <consortium name="The Broad Institute Genome Sequencing Center for Infectious Disease"/>
            <person name="Wu L."/>
            <person name="Ma J."/>
        </authorList>
    </citation>
    <scope>NUCLEOTIDE SEQUENCE [LARGE SCALE GENOMIC DNA]</scope>
    <source>
        <strain evidence="3">CGMCC 1.13587</strain>
    </source>
</reference>
<sequence length="259" mass="27794">MIARRPMLALLTFAAALAGALHAGTPTTPWNDARQLVLVTVADWNTDHGTLRTFTRGAHGWVAAGVAAPVTIGKTGAGWGLGLNAPQRGGPVKREGDNRSPAGVFRIGDTFGYAASTDTAMPYLALNATEYCVDVSGAAHYNRIVDANVVGADAVKGSTEPMRRDLHLNGDQRYRMGFVIEQNPQAKPLAGSCIFAHLWKSPTDSTAGCTAMMPSVMQSLLAWMRPEDKPIFVLLPQREYERLRKSWQLPAIAAADIAP</sequence>
<dbReference type="PANTHER" id="PTHR38589">
    <property type="entry name" value="BLR0621 PROTEIN"/>
    <property type="match status" value="1"/>
</dbReference>